<accession>A0A1J1IZM7</accession>
<dbReference type="AlphaFoldDB" id="A0A1J1IZM7"/>
<evidence type="ECO:0000313" key="2">
    <source>
        <dbReference type="Proteomes" id="UP000183832"/>
    </source>
</evidence>
<name>A0A1J1IZM7_9DIPT</name>
<proteinExistence type="predicted"/>
<dbReference type="Proteomes" id="UP000183832">
    <property type="component" value="Unassembled WGS sequence"/>
</dbReference>
<protein>
    <submittedName>
        <fullName evidence="1">CLUMA_CG018659, isoform A</fullName>
    </submittedName>
</protein>
<organism evidence="1 2">
    <name type="scientific">Clunio marinus</name>
    <dbReference type="NCBI Taxonomy" id="568069"/>
    <lineage>
        <taxon>Eukaryota</taxon>
        <taxon>Metazoa</taxon>
        <taxon>Ecdysozoa</taxon>
        <taxon>Arthropoda</taxon>
        <taxon>Hexapoda</taxon>
        <taxon>Insecta</taxon>
        <taxon>Pterygota</taxon>
        <taxon>Neoptera</taxon>
        <taxon>Endopterygota</taxon>
        <taxon>Diptera</taxon>
        <taxon>Nematocera</taxon>
        <taxon>Chironomoidea</taxon>
        <taxon>Chironomidae</taxon>
        <taxon>Clunio</taxon>
    </lineage>
</organism>
<gene>
    <name evidence="1" type="ORF">CLUMA_CG018659</name>
</gene>
<keyword evidence="2" id="KW-1185">Reference proteome</keyword>
<evidence type="ECO:0000313" key="1">
    <source>
        <dbReference type="EMBL" id="CRL05536.1"/>
    </source>
</evidence>
<dbReference type="EMBL" id="CVRI01000064">
    <property type="protein sequence ID" value="CRL05536.1"/>
    <property type="molecule type" value="Genomic_DNA"/>
</dbReference>
<sequence>MPTTNFKVPDYEMTRVPEYDRPISSGITPYQLAKAKHQQRVQRPLTAPNIMDFSFLQPTKSSTESSTDSNTDRGKYEEPEFLISISNMFKHEDLARKIGYLPRAVSPLPSPPRKGVQPDANLIRGEIYKALKYNADAINFFARLFTDISQYVERFLDDFGLNVRYLLKIVKKNAIQLIQLKEKFENFVNVIENQNDNRELRQETFLAVQNHYIDCKYDMLDDRKYFEKEMKNIISKKKVPTYRRLGNLDEKDYNKMLEIAQNIIDRIEVFMKCVTYVFKLSKNMIKVVSSSTEESEVDDSYEFFEYKMSDDNDSTFNPVGEKREITEIEIPNIRQHNAENYNKLIEGVDLTKACNFKVEIRKVMNFLDKTIKTAKDFLLLNSIYEEFKAKVEHDTKILNDLKEGLQKVLHNMEMNTFDDAEDEMKKISLLAPQLFEGRDFGSDKLEHVRQQFVGDYKKNYMKDCVEIMNKTYACSLHAMILMKKLQVYIDHKKDFFNYKIDIGVPKKLFLLGYNIMSRLRSTGMFKQIGKAFVKNVDGKKFRIVPRRATLNEQIRGFLEDQEGVLHEVDLTLRELTLRSLTQGERTVHIKTKGVNVTIPIFEVDVPNEELDSTVYIDSINLDKFEIYGDEDMSLSEQAKKKWFNRPLHEGPHPYSFGVAGNQKQISAARRHTLGSSIKVSEKELTYDVFSRAAAEIGKKLKEIENRNRSFIESDEDMNLLDLNNIPRDFSVLKLLKPGETPPSKKPSMKTIQRPLSARKKVKIQIPTKAHQQTTQMRFGAVRKVPKSTEYQMPTTNFIVPDYEMTRVPEYDRPISSGITPYQLAKAKHQQRVQRPLTAPNIVYIVPPESVQKPQIVPEFHMANTTLQHGVQRPLGTIRKIPPQTLNTSLGRIGTARNGPKVTYTPSVLTTNHRSDPDNLNWSWKNRNVKLRNKILNRTAAYNQNVSLQRPREIGVLDPYSLMELALPLEFEYYRKKQFDPSSRLPQWISTGIPPPAPWRTTGRERFENKIDRLFNLKHYLLTRGIQSFDEAARLIAEETGQQSIRVPSFPKQIGVPLGWENERRLFERHENDFERRKRMVKIMRKQLQRFKEGRT</sequence>
<reference evidence="1 2" key="1">
    <citation type="submission" date="2015-04" db="EMBL/GenBank/DDBJ databases">
        <authorList>
            <person name="Syromyatnikov M.Y."/>
            <person name="Popov V.N."/>
        </authorList>
    </citation>
    <scope>NUCLEOTIDE SEQUENCE [LARGE SCALE GENOMIC DNA]</scope>
</reference>